<name>A0A1B0BGZ8_9MUSC</name>
<organism evidence="1 2">
    <name type="scientific">Glossina palpalis gambiensis</name>
    <dbReference type="NCBI Taxonomy" id="67801"/>
    <lineage>
        <taxon>Eukaryota</taxon>
        <taxon>Metazoa</taxon>
        <taxon>Ecdysozoa</taxon>
        <taxon>Arthropoda</taxon>
        <taxon>Hexapoda</taxon>
        <taxon>Insecta</taxon>
        <taxon>Pterygota</taxon>
        <taxon>Neoptera</taxon>
        <taxon>Endopterygota</taxon>
        <taxon>Diptera</taxon>
        <taxon>Brachycera</taxon>
        <taxon>Muscomorpha</taxon>
        <taxon>Hippoboscoidea</taxon>
        <taxon>Glossinidae</taxon>
        <taxon>Glossina</taxon>
    </lineage>
</organism>
<reference evidence="1" key="2">
    <citation type="submission" date="2020-05" db="UniProtKB">
        <authorList>
            <consortium name="EnsemblMetazoa"/>
        </authorList>
    </citation>
    <scope>IDENTIFICATION</scope>
    <source>
        <strain evidence="1">IAEA</strain>
    </source>
</reference>
<dbReference type="Proteomes" id="UP000092460">
    <property type="component" value="Unassembled WGS sequence"/>
</dbReference>
<dbReference type="EMBL" id="JXJN01014097">
    <property type="status" value="NOT_ANNOTATED_CDS"/>
    <property type="molecule type" value="Genomic_DNA"/>
</dbReference>
<keyword evidence="2" id="KW-1185">Reference proteome</keyword>
<dbReference type="VEuPathDB" id="VectorBase:GPPI029761"/>
<dbReference type="EnsemblMetazoa" id="GPPI029761-RA">
    <property type="protein sequence ID" value="GPPI029761-PA"/>
    <property type="gene ID" value="GPPI029761"/>
</dbReference>
<reference evidence="2" key="1">
    <citation type="submission" date="2015-01" db="EMBL/GenBank/DDBJ databases">
        <authorList>
            <person name="Aksoy S."/>
            <person name="Warren W."/>
            <person name="Wilson R.K."/>
        </authorList>
    </citation>
    <scope>NUCLEOTIDE SEQUENCE [LARGE SCALE GENOMIC DNA]</scope>
    <source>
        <strain evidence="2">IAEA</strain>
    </source>
</reference>
<dbReference type="AlphaFoldDB" id="A0A1B0BGZ8"/>
<sequence>MFRSRSWFGGAWIKPKNLSSLEHLKYLYSILEKNTSVSGSGFAGRIRSISEILIWGAFS</sequence>
<evidence type="ECO:0000313" key="1">
    <source>
        <dbReference type="EnsemblMetazoa" id="GPPI029761-PA"/>
    </source>
</evidence>
<proteinExistence type="predicted"/>
<accession>A0A1B0BGZ8</accession>
<protein>
    <submittedName>
        <fullName evidence="1">Uncharacterized protein</fullName>
    </submittedName>
</protein>
<evidence type="ECO:0000313" key="2">
    <source>
        <dbReference type="Proteomes" id="UP000092460"/>
    </source>
</evidence>